<gene>
    <name evidence="1" type="ORF">GOODEAATRI_020151</name>
</gene>
<keyword evidence="2" id="KW-1185">Reference proteome</keyword>
<accession>A0ABV0P6D3</accession>
<dbReference type="EMBL" id="JAHRIO010061824">
    <property type="protein sequence ID" value="MEQ2179010.1"/>
    <property type="molecule type" value="Genomic_DNA"/>
</dbReference>
<comment type="caution">
    <text evidence="1">The sequence shown here is derived from an EMBL/GenBank/DDBJ whole genome shotgun (WGS) entry which is preliminary data.</text>
</comment>
<evidence type="ECO:0000313" key="2">
    <source>
        <dbReference type="Proteomes" id="UP001476798"/>
    </source>
</evidence>
<proteinExistence type="predicted"/>
<name>A0ABV0P6D3_9TELE</name>
<organism evidence="1 2">
    <name type="scientific">Goodea atripinnis</name>
    <dbReference type="NCBI Taxonomy" id="208336"/>
    <lineage>
        <taxon>Eukaryota</taxon>
        <taxon>Metazoa</taxon>
        <taxon>Chordata</taxon>
        <taxon>Craniata</taxon>
        <taxon>Vertebrata</taxon>
        <taxon>Euteleostomi</taxon>
        <taxon>Actinopterygii</taxon>
        <taxon>Neopterygii</taxon>
        <taxon>Teleostei</taxon>
        <taxon>Neoteleostei</taxon>
        <taxon>Acanthomorphata</taxon>
        <taxon>Ovalentaria</taxon>
        <taxon>Atherinomorphae</taxon>
        <taxon>Cyprinodontiformes</taxon>
        <taxon>Goodeidae</taxon>
        <taxon>Goodea</taxon>
    </lineage>
</organism>
<protein>
    <submittedName>
        <fullName evidence="1">Uncharacterized protein</fullName>
    </submittedName>
</protein>
<evidence type="ECO:0000313" key="1">
    <source>
        <dbReference type="EMBL" id="MEQ2179010.1"/>
    </source>
</evidence>
<dbReference type="Proteomes" id="UP001476798">
    <property type="component" value="Unassembled WGS sequence"/>
</dbReference>
<reference evidence="1 2" key="1">
    <citation type="submission" date="2021-06" db="EMBL/GenBank/DDBJ databases">
        <authorList>
            <person name="Palmer J.M."/>
        </authorList>
    </citation>
    <scope>NUCLEOTIDE SEQUENCE [LARGE SCALE GENOMIC DNA]</scope>
    <source>
        <strain evidence="1 2">GA_2019</strain>
        <tissue evidence="1">Muscle</tissue>
    </source>
</reference>
<sequence>MLVLNPFCMNAGLSEQLIILNFDALDQPAGIRPSNRSHFEFKLKSYAFLPARRHSHAVPLLSGSRSRSMWKRPPCWNKVILCRLNLIQIQIKKYFIHPKGKLNVVVAHNMQEGSRVAVCPTADLKKPLTEDSLSMYNSLMKRMFGVLHNVLHFLKNPCLHNDLQRFQRSPQNTATLLYQLVELF</sequence>